<comment type="caution">
    <text evidence="1">The sequence shown here is derived from an EMBL/GenBank/DDBJ whole genome shotgun (WGS) entry which is preliminary data.</text>
</comment>
<dbReference type="AlphaFoldDB" id="C0BYV4"/>
<dbReference type="OrthoDB" id="9807975at2"/>
<dbReference type="EMBL" id="ABYI02000018">
    <property type="protein sequence ID" value="EEG75032.1"/>
    <property type="molecule type" value="Genomic_DNA"/>
</dbReference>
<dbReference type="Pfam" id="PF01257">
    <property type="entry name" value="2Fe-2S_thioredx"/>
    <property type="match status" value="1"/>
</dbReference>
<dbReference type="HOGENOM" id="CLU_177584_0_0_9"/>
<protein>
    <recommendedName>
        <fullName evidence="3">NADH dehydrogenase subunit E</fullName>
    </recommendedName>
</protein>
<reference evidence="1" key="1">
    <citation type="submission" date="2009-02" db="EMBL/GenBank/DDBJ databases">
        <authorList>
            <person name="Fulton L."/>
            <person name="Clifton S."/>
            <person name="Fulton B."/>
            <person name="Xu J."/>
            <person name="Minx P."/>
            <person name="Pepin K.H."/>
            <person name="Johnson M."/>
            <person name="Bhonagiri V."/>
            <person name="Nash W.E."/>
            <person name="Mardis E.R."/>
            <person name="Wilson R.K."/>
        </authorList>
    </citation>
    <scope>NUCLEOTIDE SEQUENCE [LARGE SCALE GENOMIC DNA]</scope>
    <source>
        <strain evidence="1">DSM 15053</strain>
    </source>
</reference>
<dbReference type="InterPro" id="IPR036249">
    <property type="entry name" value="Thioredoxin-like_sf"/>
</dbReference>
<dbReference type="Proteomes" id="UP000004893">
    <property type="component" value="Unassembled WGS sequence"/>
</dbReference>
<proteinExistence type="predicted"/>
<dbReference type="STRING" id="553973.CLOHYLEM_04993"/>
<organism evidence="1 2">
    <name type="scientific">[Clostridium] hylemonae DSM 15053</name>
    <dbReference type="NCBI Taxonomy" id="553973"/>
    <lineage>
        <taxon>Bacteria</taxon>
        <taxon>Bacillati</taxon>
        <taxon>Bacillota</taxon>
        <taxon>Clostridia</taxon>
        <taxon>Lachnospirales</taxon>
        <taxon>Lachnospiraceae</taxon>
    </lineage>
</organism>
<gene>
    <name evidence="1" type="ORF">CLOHYLEM_04993</name>
</gene>
<evidence type="ECO:0008006" key="3">
    <source>
        <dbReference type="Google" id="ProtNLM"/>
    </source>
</evidence>
<evidence type="ECO:0000313" key="2">
    <source>
        <dbReference type="Proteomes" id="UP000004893"/>
    </source>
</evidence>
<evidence type="ECO:0000313" key="1">
    <source>
        <dbReference type="EMBL" id="EEG75032.1"/>
    </source>
</evidence>
<accession>C0BYV4</accession>
<dbReference type="Gene3D" id="3.40.30.10">
    <property type="entry name" value="Glutaredoxin"/>
    <property type="match status" value="1"/>
</dbReference>
<reference evidence="1" key="2">
    <citation type="submission" date="2013-06" db="EMBL/GenBank/DDBJ databases">
        <title>Draft genome sequence of Clostridium hylemonae (DSM 15053).</title>
        <authorList>
            <person name="Sudarsanam P."/>
            <person name="Ley R."/>
            <person name="Guruge J."/>
            <person name="Turnbaugh P.J."/>
            <person name="Mahowald M."/>
            <person name="Liep D."/>
            <person name="Gordon J."/>
        </authorList>
    </citation>
    <scope>NUCLEOTIDE SEQUENCE</scope>
    <source>
        <strain evidence="1">DSM 15053</strain>
    </source>
</reference>
<keyword evidence="2" id="KW-1185">Reference proteome</keyword>
<dbReference type="SUPFAM" id="SSF52833">
    <property type="entry name" value="Thioredoxin-like"/>
    <property type="match status" value="1"/>
</dbReference>
<dbReference type="eggNOG" id="COG1905">
    <property type="taxonomic scope" value="Bacteria"/>
</dbReference>
<dbReference type="RefSeq" id="WP_006442326.1">
    <property type="nucleotide sequence ID" value="NZ_CP036524.1"/>
</dbReference>
<dbReference type="CDD" id="cd02980">
    <property type="entry name" value="TRX_Fd_family"/>
    <property type="match status" value="1"/>
</dbReference>
<sequence length="81" mass="9093">MKVQICIGSSCHLRGSETIVKTFNRLLKEEKLEAQVELCGSFCMGACSKGVSVKIGENIYHVKPEDAEDFFREVIRKEAAR</sequence>
<name>C0BYV4_9FIRM</name>